<dbReference type="KEGG" id="tbg:TbgDal_XI14990"/>
<keyword evidence="1" id="KW-0812">Transmembrane</keyword>
<protein>
    <submittedName>
        <fullName evidence="2">T. brucei spp.-specific protein</fullName>
    </submittedName>
</protein>
<accession>D0A9M9</accession>
<reference evidence="3" key="1">
    <citation type="journal article" date="2010" name="PLoS Negl. Trop. Dis.">
        <title>The genome sequence of Trypanosoma brucei gambiense, causative agent of chronic human african trypanosomiasis.</title>
        <authorList>
            <person name="Jackson A.P."/>
            <person name="Sanders M."/>
            <person name="Berry A."/>
            <person name="McQuillan J."/>
            <person name="Aslett M.A."/>
            <person name="Quail M.A."/>
            <person name="Chukualim B."/>
            <person name="Capewell P."/>
            <person name="MacLeod A."/>
            <person name="Melville S.E."/>
            <person name="Gibson W."/>
            <person name="Barry J.D."/>
            <person name="Berriman M."/>
            <person name="Hertz-Fowler C."/>
        </authorList>
    </citation>
    <scope>NUCLEOTIDE SEQUENCE [LARGE SCALE GENOMIC DNA]</scope>
    <source>
        <strain evidence="3">MHOM/CI/86/DAL972</strain>
    </source>
</reference>
<dbReference type="VEuPathDB" id="TriTrypDB:Tbg972.11.14990"/>
<feature type="transmembrane region" description="Helical" evidence="1">
    <location>
        <begin position="68"/>
        <end position="92"/>
    </location>
</feature>
<evidence type="ECO:0000313" key="3">
    <source>
        <dbReference type="Proteomes" id="UP000002316"/>
    </source>
</evidence>
<keyword evidence="1" id="KW-0472">Membrane</keyword>
<sequence>MRRCCERMMLTTTGIVFPKTPLTNYFPNSTVTEVRRVDHPPSPSKSVCVAPFSSSSFRYKRQHTLFSFTYLFIGSSTHLSAIVVSILGSSAYSYPCPPRIKANGERRQEEYRTCGGGVGGKQVQYRWRSPVAQLYTPPLPLQGSRQLSVKRRQKL</sequence>
<dbReference type="GeneID" id="23866685"/>
<dbReference type="EMBL" id="FN554974">
    <property type="protein sequence ID" value="CBH18380.1"/>
    <property type="molecule type" value="Genomic_DNA"/>
</dbReference>
<dbReference type="Proteomes" id="UP000002316">
    <property type="component" value="Chromosome 11"/>
</dbReference>
<keyword evidence="1" id="KW-1133">Transmembrane helix</keyword>
<evidence type="ECO:0000256" key="1">
    <source>
        <dbReference type="SAM" id="Phobius"/>
    </source>
</evidence>
<organism evidence="2 3">
    <name type="scientific">Trypanosoma brucei gambiense (strain MHOM/CI/86/DAL972)</name>
    <dbReference type="NCBI Taxonomy" id="679716"/>
    <lineage>
        <taxon>Eukaryota</taxon>
        <taxon>Discoba</taxon>
        <taxon>Euglenozoa</taxon>
        <taxon>Kinetoplastea</taxon>
        <taxon>Metakinetoplastina</taxon>
        <taxon>Trypanosomatida</taxon>
        <taxon>Trypanosomatidae</taxon>
        <taxon>Trypanosoma</taxon>
    </lineage>
</organism>
<dbReference type="AlphaFoldDB" id="D0A9M9"/>
<evidence type="ECO:0000313" key="2">
    <source>
        <dbReference type="EMBL" id="CBH18380.1"/>
    </source>
</evidence>
<dbReference type="RefSeq" id="XP_011780644.1">
    <property type="nucleotide sequence ID" value="XM_011782342.1"/>
</dbReference>
<name>D0A9M9_TRYB9</name>
<gene>
    <name evidence="2" type="ORF">TbgDal_XI14990</name>
</gene>
<proteinExistence type="predicted"/>